<accession>A0A086JL95</accession>
<feature type="compositionally biased region" description="Polar residues" evidence="5">
    <location>
        <begin position="267"/>
        <end position="278"/>
    </location>
</feature>
<reference evidence="6 7" key="1">
    <citation type="submission" date="2014-03" db="EMBL/GenBank/DDBJ databases">
        <authorList>
            <person name="Sibley D."/>
            <person name="Venepally P."/>
            <person name="Karamycheva S."/>
            <person name="Hadjithomas M."/>
            <person name="Khan A."/>
            <person name="Brunk B."/>
            <person name="Roos D."/>
            <person name="Caler E."/>
            <person name="Lorenzi H."/>
        </authorList>
    </citation>
    <scope>NUCLEOTIDE SEQUENCE [LARGE SCALE GENOMIC DNA]</scope>
    <source>
        <strain evidence="7">p89</strain>
    </source>
</reference>
<evidence type="ECO:0000256" key="5">
    <source>
        <dbReference type="SAM" id="MobiDB-lite"/>
    </source>
</evidence>
<dbReference type="GO" id="GO:0006979">
    <property type="term" value="P:response to oxidative stress"/>
    <property type="evidence" value="ECO:0007669"/>
    <property type="project" value="InterPro"/>
</dbReference>
<sequence>MESPTTLTEERADVPAANIGAALEQPDEVPHLSPVIRQVDIIEEKTSGDDNERFVKIVVKDFEGQERGTFCSDPEVIPVFGPGNIPAAFVTIRTRDLDGNEHVMEEYDGKVKLITNVASLSKDARKTYDELRQIYDRFLPQGFEILAFPCQQYVPEEYVHTEDIKTFLADHNVGFPVFEMTAVNGPETHPVFLYCKWNSDEFYRDGQLNNLTGHFGKFLLDRDNRVYKFYPPDTNPLRLVEDIKKLLNGELTGKIRGPDGKLYHQPGTVSQENQTTWS</sequence>
<dbReference type="Gene3D" id="3.40.30.10">
    <property type="entry name" value="Glutaredoxin"/>
    <property type="match status" value="1"/>
</dbReference>
<dbReference type="PROSITE" id="PS51355">
    <property type="entry name" value="GLUTATHIONE_PEROXID_3"/>
    <property type="match status" value="1"/>
</dbReference>
<keyword evidence="3 4" id="KW-0560">Oxidoreductase</keyword>
<dbReference type="SUPFAM" id="SSF52833">
    <property type="entry name" value="Thioredoxin-like"/>
    <property type="match status" value="1"/>
</dbReference>
<dbReference type="VEuPathDB" id="ToxoDB:TGP89_266130"/>
<evidence type="ECO:0000256" key="1">
    <source>
        <dbReference type="ARBA" id="ARBA00006926"/>
    </source>
</evidence>
<dbReference type="Proteomes" id="UP000028828">
    <property type="component" value="Unassembled WGS sequence"/>
</dbReference>
<dbReference type="AlphaFoldDB" id="A0A086JL95"/>
<feature type="region of interest" description="Disordered" evidence="5">
    <location>
        <begin position="257"/>
        <end position="278"/>
    </location>
</feature>
<dbReference type="PANTHER" id="PTHR11592">
    <property type="entry name" value="GLUTATHIONE PEROXIDASE"/>
    <property type="match status" value="1"/>
</dbReference>
<comment type="caution">
    <text evidence="6">The sequence shown here is derived from an EMBL/GenBank/DDBJ whole genome shotgun (WGS) entry which is preliminary data.</text>
</comment>
<keyword evidence="2 4" id="KW-0575">Peroxidase</keyword>
<proteinExistence type="inferred from homology"/>
<comment type="similarity">
    <text evidence="1 4">Belongs to the glutathione peroxidase family.</text>
</comment>
<dbReference type="GO" id="GO:0004601">
    <property type="term" value="F:peroxidase activity"/>
    <property type="evidence" value="ECO:0007669"/>
    <property type="project" value="UniProtKB-KW"/>
</dbReference>
<dbReference type="PANTHER" id="PTHR11592:SF78">
    <property type="entry name" value="GLUTATHIONE PEROXIDASE"/>
    <property type="match status" value="1"/>
</dbReference>
<dbReference type="InterPro" id="IPR036249">
    <property type="entry name" value="Thioredoxin-like_sf"/>
</dbReference>
<evidence type="ECO:0000313" key="7">
    <source>
        <dbReference type="Proteomes" id="UP000028828"/>
    </source>
</evidence>
<dbReference type="EMBL" id="AEYI02001808">
    <property type="protein sequence ID" value="KFG32913.1"/>
    <property type="molecule type" value="Genomic_DNA"/>
</dbReference>
<dbReference type="OrthoDB" id="446890at2759"/>
<dbReference type="InterPro" id="IPR000889">
    <property type="entry name" value="Glutathione_peroxidase"/>
</dbReference>
<gene>
    <name evidence="6" type="ORF">TGP89_266130</name>
</gene>
<organism evidence="6 7">
    <name type="scientific">Toxoplasma gondii p89</name>
    <dbReference type="NCBI Taxonomy" id="943119"/>
    <lineage>
        <taxon>Eukaryota</taxon>
        <taxon>Sar</taxon>
        <taxon>Alveolata</taxon>
        <taxon>Apicomplexa</taxon>
        <taxon>Conoidasida</taxon>
        <taxon>Coccidia</taxon>
        <taxon>Eucoccidiorida</taxon>
        <taxon>Eimeriorina</taxon>
        <taxon>Sarcocystidae</taxon>
        <taxon>Toxoplasma</taxon>
    </lineage>
</organism>
<evidence type="ECO:0000256" key="3">
    <source>
        <dbReference type="ARBA" id="ARBA00023002"/>
    </source>
</evidence>
<protein>
    <recommendedName>
        <fullName evidence="4">Glutathione peroxidase</fullName>
    </recommendedName>
</protein>
<evidence type="ECO:0000256" key="4">
    <source>
        <dbReference type="RuleBase" id="RU000499"/>
    </source>
</evidence>
<name>A0A086JL95_TOXGO</name>
<dbReference type="PRINTS" id="PR01011">
    <property type="entry name" value="GLUTPROXDASE"/>
</dbReference>
<dbReference type="Pfam" id="PF00255">
    <property type="entry name" value="GSHPx"/>
    <property type="match status" value="1"/>
</dbReference>
<evidence type="ECO:0000313" key="6">
    <source>
        <dbReference type="EMBL" id="KFG32913.1"/>
    </source>
</evidence>
<evidence type="ECO:0000256" key="2">
    <source>
        <dbReference type="ARBA" id="ARBA00022559"/>
    </source>
</evidence>